<dbReference type="EMBL" id="BRLH01000004">
    <property type="protein sequence ID" value="GKX55966.1"/>
    <property type="molecule type" value="Genomic_DNA"/>
</dbReference>
<dbReference type="Proteomes" id="UP001058124">
    <property type="component" value="Unassembled WGS sequence"/>
</dbReference>
<gene>
    <name evidence="2" type="ORF">SOASR030_20780</name>
</gene>
<organism evidence="2 3">
    <name type="scientific">Leminorella grimontii</name>
    <dbReference type="NCBI Taxonomy" id="82981"/>
    <lineage>
        <taxon>Bacteria</taxon>
        <taxon>Pseudomonadati</taxon>
        <taxon>Pseudomonadota</taxon>
        <taxon>Gammaproteobacteria</taxon>
        <taxon>Enterobacterales</taxon>
        <taxon>Budviciaceae</taxon>
        <taxon>Leminorella</taxon>
    </lineage>
</organism>
<dbReference type="InterPro" id="IPR018958">
    <property type="entry name" value="Knr4/Smi1-like_dom"/>
</dbReference>
<dbReference type="Gene3D" id="3.40.1580.10">
    <property type="entry name" value="SMI1/KNR4-like"/>
    <property type="match status" value="1"/>
</dbReference>
<dbReference type="Pfam" id="PF09346">
    <property type="entry name" value="SMI1_KNR4"/>
    <property type="match status" value="1"/>
</dbReference>
<proteinExistence type="predicted"/>
<dbReference type="InterPro" id="IPR037883">
    <property type="entry name" value="Knr4/Smi1-like_sf"/>
</dbReference>
<name>A0AAV5N5E0_9GAMM</name>
<dbReference type="AlphaFoldDB" id="A0AAV5N5E0"/>
<dbReference type="RefSeq" id="WP_051155673.1">
    <property type="nucleotide sequence ID" value="NZ_BRLH01000004.1"/>
</dbReference>
<reference evidence="2" key="1">
    <citation type="submission" date="2022-06" db="EMBL/GenBank/DDBJ databases">
        <title>Draft genome sequences of Leminorella grimontii str. JCM5902.</title>
        <authorList>
            <person name="Wakabayashi Y."/>
            <person name="Kojima K."/>
        </authorList>
    </citation>
    <scope>NUCLEOTIDE SEQUENCE</scope>
    <source>
        <strain evidence="2">JCM 5902</strain>
    </source>
</reference>
<dbReference type="SUPFAM" id="SSF160631">
    <property type="entry name" value="SMI1/KNR4-like"/>
    <property type="match status" value="1"/>
</dbReference>
<evidence type="ECO:0000259" key="1">
    <source>
        <dbReference type="Pfam" id="PF09346"/>
    </source>
</evidence>
<comment type="caution">
    <text evidence="2">The sequence shown here is derived from an EMBL/GenBank/DDBJ whole genome shotgun (WGS) entry which is preliminary data.</text>
</comment>
<accession>A0AAV5N5E0</accession>
<evidence type="ECO:0000313" key="2">
    <source>
        <dbReference type="EMBL" id="GKX55966.1"/>
    </source>
</evidence>
<feature type="domain" description="Knr4/Smi1-like" evidence="1">
    <location>
        <begin position="38"/>
        <end position="153"/>
    </location>
</feature>
<evidence type="ECO:0000313" key="3">
    <source>
        <dbReference type="Proteomes" id="UP001058124"/>
    </source>
</evidence>
<sequence length="186" mass="20493">MADMLLTIEEIARRLSEKFQPLVEELDLGDLLLKKRTTESDSAEVERVLGIALPDEFKDIISHYDFDDFSLGNVHFSSGEKGYVQQLIAVNEPDDFSQWWTGDTRPEGIIVIALTDPYTLLLNTLDGAVYAITSESSMADVERVASSFSLFIRGVGSAFFDAGGADEISKAVGAQASTSFWREVVN</sequence>
<keyword evidence="3" id="KW-1185">Reference proteome</keyword>
<protein>
    <recommendedName>
        <fullName evidence="1">Knr4/Smi1-like domain-containing protein</fullName>
    </recommendedName>
</protein>